<dbReference type="EMBL" id="MKIN01000027">
    <property type="protein sequence ID" value="OLP47432.1"/>
    <property type="molecule type" value="Genomic_DNA"/>
</dbReference>
<dbReference type="InterPro" id="IPR016181">
    <property type="entry name" value="Acyl_CoA_acyltransferase"/>
</dbReference>
<evidence type="ECO:0000256" key="2">
    <source>
        <dbReference type="ARBA" id="ARBA00023315"/>
    </source>
</evidence>
<evidence type="ECO:0000313" key="6">
    <source>
        <dbReference type="Proteomes" id="UP000185598"/>
    </source>
</evidence>
<dbReference type="InterPro" id="IPR000182">
    <property type="entry name" value="GNAT_dom"/>
</dbReference>
<dbReference type="Proteomes" id="UP000185598">
    <property type="component" value="Unassembled WGS sequence"/>
</dbReference>
<dbReference type="PROSITE" id="PS51186">
    <property type="entry name" value="GNAT"/>
    <property type="match status" value="1"/>
</dbReference>
<evidence type="ECO:0000313" key="4">
    <source>
        <dbReference type="EMBL" id="MBB4007642.1"/>
    </source>
</evidence>
<organism evidence="5 6">
    <name type="scientific">Allorhizobium taibaishanense</name>
    <dbReference type="NCBI Taxonomy" id="887144"/>
    <lineage>
        <taxon>Bacteria</taxon>
        <taxon>Pseudomonadati</taxon>
        <taxon>Pseudomonadota</taxon>
        <taxon>Alphaproteobacteria</taxon>
        <taxon>Hyphomicrobiales</taxon>
        <taxon>Rhizobiaceae</taxon>
        <taxon>Rhizobium/Agrobacterium group</taxon>
        <taxon>Allorhizobium</taxon>
    </lineage>
</organism>
<accession>A0A1Q8ZYM0</accession>
<dbReference type="Gene3D" id="3.40.630.30">
    <property type="match status" value="1"/>
</dbReference>
<feature type="domain" description="N-acetyltransferase" evidence="3">
    <location>
        <begin position="1"/>
        <end position="145"/>
    </location>
</feature>
<dbReference type="Proteomes" id="UP000544107">
    <property type="component" value="Unassembled WGS sequence"/>
</dbReference>
<evidence type="ECO:0000256" key="1">
    <source>
        <dbReference type="ARBA" id="ARBA00022679"/>
    </source>
</evidence>
<gene>
    <name evidence="5" type="ORF">BJF91_03155</name>
    <name evidence="4" type="ORF">GGQ71_001905</name>
</gene>
<dbReference type="InterPro" id="IPR050832">
    <property type="entry name" value="Bact_Acetyltransf"/>
</dbReference>
<evidence type="ECO:0000313" key="7">
    <source>
        <dbReference type="Proteomes" id="UP000544107"/>
    </source>
</evidence>
<reference evidence="4 7" key="2">
    <citation type="submission" date="2020-08" db="EMBL/GenBank/DDBJ databases">
        <title>Genomic Encyclopedia of Type Strains, Phase IV (KMG-IV): sequencing the most valuable type-strain genomes for metagenomic binning, comparative biology and taxonomic classification.</title>
        <authorList>
            <person name="Goeker M."/>
        </authorList>
    </citation>
    <scope>NUCLEOTIDE SEQUENCE [LARGE SCALE GENOMIC DNA]</scope>
    <source>
        <strain evidence="4 7">DSM 100021</strain>
    </source>
</reference>
<dbReference type="CDD" id="cd04301">
    <property type="entry name" value="NAT_SF"/>
    <property type="match status" value="1"/>
</dbReference>
<keyword evidence="2 4" id="KW-0012">Acyltransferase</keyword>
<protein>
    <submittedName>
        <fullName evidence="4">Ribosomal-protein-alanine N-acetyltransferase</fullName>
        <ecNumber evidence="4">2.3.1.267</ecNumber>
    </submittedName>
</protein>
<evidence type="ECO:0000259" key="3">
    <source>
        <dbReference type="PROSITE" id="PS51186"/>
    </source>
</evidence>
<dbReference type="EMBL" id="JACIED010000002">
    <property type="protein sequence ID" value="MBB4007642.1"/>
    <property type="molecule type" value="Genomic_DNA"/>
</dbReference>
<keyword evidence="1 4" id="KW-0808">Transferase</keyword>
<name>A0A1Q8ZYM0_9HYPH</name>
<keyword evidence="6" id="KW-1185">Reference proteome</keyword>
<reference evidence="5 6" key="1">
    <citation type="submission" date="2016-09" db="EMBL/GenBank/DDBJ databases">
        <title>Rhizobium oryziradicis sp. nov., isolated from the root of rice.</title>
        <authorList>
            <person name="Zhao J."/>
            <person name="Zhang X."/>
        </authorList>
    </citation>
    <scope>NUCLEOTIDE SEQUENCE [LARGE SCALE GENOMIC DNA]</scope>
    <source>
        <strain evidence="5 6">14971</strain>
    </source>
</reference>
<dbReference type="AlphaFoldDB" id="A0A1Q8ZYM0"/>
<comment type="caution">
    <text evidence="5">The sequence shown here is derived from an EMBL/GenBank/DDBJ whole genome shotgun (WGS) entry which is preliminary data.</text>
</comment>
<sequence length="154" mass="17228">MAEADRDAVGLVGWESWQSTGPLDRVMTNPAIAQKVKAAFLRFPFAPALQIAVADVDGVVAGWGARETSVDEISDIWIAPRWQRRGIGRALVQHLCDTMRGEGVKQARISTHQNNFAAQALYKSCGFQFLWQGMERDSIMGLEIPKVRLRRLLY</sequence>
<dbReference type="PANTHER" id="PTHR43877">
    <property type="entry name" value="AMINOALKYLPHOSPHONATE N-ACETYLTRANSFERASE-RELATED-RELATED"/>
    <property type="match status" value="1"/>
</dbReference>
<proteinExistence type="predicted"/>
<dbReference type="EC" id="2.3.1.267" evidence="4"/>
<dbReference type="SUPFAM" id="SSF55729">
    <property type="entry name" value="Acyl-CoA N-acyltransferases (Nat)"/>
    <property type="match status" value="1"/>
</dbReference>
<dbReference type="STRING" id="887144.BJF91_03155"/>
<dbReference type="GO" id="GO:0008999">
    <property type="term" value="F:protein-N-terminal-alanine acetyltransferase activity"/>
    <property type="evidence" value="ECO:0007669"/>
    <property type="project" value="UniProtKB-EC"/>
</dbReference>
<dbReference type="Pfam" id="PF00583">
    <property type="entry name" value="Acetyltransf_1"/>
    <property type="match status" value="1"/>
</dbReference>
<evidence type="ECO:0000313" key="5">
    <source>
        <dbReference type="EMBL" id="OLP47432.1"/>
    </source>
</evidence>